<dbReference type="NCBIfam" id="TIGR00229">
    <property type="entry name" value="sensory_box"/>
    <property type="match status" value="2"/>
</dbReference>
<dbReference type="EC" id="2.7.7.65" evidence="4"/>
<dbReference type="AlphaFoldDB" id="A0A1J5QT68"/>
<evidence type="ECO:0000259" key="1">
    <source>
        <dbReference type="PROSITE" id="PS50112"/>
    </source>
</evidence>
<dbReference type="InterPro" id="IPR013656">
    <property type="entry name" value="PAS_4"/>
</dbReference>
<dbReference type="PANTHER" id="PTHR44757">
    <property type="entry name" value="DIGUANYLATE CYCLASE DGCP"/>
    <property type="match status" value="1"/>
</dbReference>
<dbReference type="Gene3D" id="3.30.70.270">
    <property type="match status" value="1"/>
</dbReference>
<dbReference type="InterPro" id="IPR000160">
    <property type="entry name" value="GGDEF_dom"/>
</dbReference>
<accession>A0A1J5QT68</accession>
<dbReference type="InterPro" id="IPR035965">
    <property type="entry name" value="PAS-like_dom_sf"/>
</dbReference>
<dbReference type="NCBIfam" id="TIGR00254">
    <property type="entry name" value="GGDEF"/>
    <property type="match status" value="1"/>
</dbReference>
<dbReference type="CDD" id="cd01949">
    <property type="entry name" value="GGDEF"/>
    <property type="match status" value="1"/>
</dbReference>
<dbReference type="InterPro" id="IPR013767">
    <property type="entry name" value="PAS_fold"/>
</dbReference>
<dbReference type="InterPro" id="IPR052155">
    <property type="entry name" value="Biofilm_reg_signaling"/>
</dbReference>
<gene>
    <name evidence="4" type="primary">yeaP_10</name>
    <name evidence="4" type="ORF">GALL_351270</name>
</gene>
<dbReference type="Pfam" id="PF00990">
    <property type="entry name" value="GGDEF"/>
    <property type="match status" value="1"/>
</dbReference>
<dbReference type="PROSITE" id="PS50887">
    <property type="entry name" value="GGDEF"/>
    <property type="match status" value="1"/>
</dbReference>
<dbReference type="SMART" id="SM00267">
    <property type="entry name" value="GGDEF"/>
    <property type="match status" value="1"/>
</dbReference>
<dbReference type="InterPro" id="IPR001610">
    <property type="entry name" value="PAC"/>
</dbReference>
<keyword evidence="4" id="KW-0808">Transferase</keyword>
<dbReference type="SUPFAM" id="SSF55785">
    <property type="entry name" value="PYP-like sensor domain (PAS domain)"/>
    <property type="match status" value="2"/>
</dbReference>
<dbReference type="GO" id="GO:0052621">
    <property type="term" value="F:diguanylate cyclase activity"/>
    <property type="evidence" value="ECO:0007669"/>
    <property type="project" value="UniProtKB-EC"/>
</dbReference>
<organism evidence="4">
    <name type="scientific">mine drainage metagenome</name>
    <dbReference type="NCBI Taxonomy" id="410659"/>
    <lineage>
        <taxon>unclassified sequences</taxon>
        <taxon>metagenomes</taxon>
        <taxon>ecological metagenomes</taxon>
    </lineage>
</organism>
<sequence>MTKSELADVWQLRAMEVAPVAIAVVDRQGLVVAVNRALTDMLGYEREELVGLEVEALVPTEARDGHRDRRRAYAGAAKIRAMGHGLELQALHKDGASVPVEIGLSPVEVDGVELVMAVIVDITERKRLQAAVAQSERRHRGVLDHAPDGFFMADADGCLIETNLAYQRMSGYTAEALRGMCINDLNAFDRRADTRERIDAIVRTGAARFETWHRRQDGTTFPVEVAASVVPELGEIFVFVRDISRRKKADAEREALAQRIHQFAFTDVLTGLPNRRLFMDRLAQALEAARRHGGLGAVLFIDMDRFKALNDKLGHAAGDRFLVEVATRLRNSARLEDTVARLGGDEFVVILIGLDRQADVAATHTRAHASKIAARLGEPYAIDNTVHLSSASIGATLFPLPGDTVDAVLHRADQAMYGVKVVGGGGCRIEPESVQRLSNGCGGSQTPPSA</sequence>
<dbReference type="CDD" id="cd00130">
    <property type="entry name" value="PAS"/>
    <property type="match status" value="2"/>
</dbReference>
<feature type="domain" description="PAS" evidence="1">
    <location>
        <begin position="135"/>
        <end position="205"/>
    </location>
</feature>
<reference evidence="4" key="1">
    <citation type="submission" date="2016-10" db="EMBL/GenBank/DDBJ databases">
        <title>Sequence of Gallionella enrichment culture.</title>
        <authorList>
            <person name="Poehlein A."/>
            <person name="Muehling M."/>
            <person name="Daniel R."/>
        </authorList>
    </citation>
    <scope>NUCLEOTIDE SEQUENCE</scope>
</reference>
<feature type="domain" description="PAS" evidence="1">
    <location>
        <begin position="13"/>
        <end position="51"/>
    </location>
</feature>
<dbReference type="InterPro" id="IPR043128">
    <property type="entry name" value="Rev_trsase/Diguanyl_cyclase"/>
</dbReference>
<dbReference type="PROSITE" id="PS50112">
    <property type="entry name" value="PAS"/>
    <property type="match status" value="2"/>
</dbReference>
<dbReference type="InterPro" id="IPR029787">
    <property type="entry name" value="Nucleotide_cyclase"/>
</dbReference>
<name>A0A1J5QT68_9ZZZZ</name>
<dbReference type="InterPro" id="IPR000700">
    <property type="entry name" value="PAS-assoc_C"/>
</dbReference>
<dbReference type="SMART" id="SM00086">
    <property type="entry name" value="PAC"/>
    <property type="match status" value="2"/>
</dbReference>
<dbReference type="PROSITE" id="PS50113">
    <property type="entry name" value="PAC"/>
    <property type="match status" value="1"/>
</dbReference>
<evidence type="ECO:0000313" key="4">
    <source>
        <dbReference type="EMBL" id="OIQ83079.1"/>
    </source>
</evidence>
<dbReference type="GO" id="GO:0006355">
    <property type="term" value="P:regulation of DNA-templated transcription"/>
    <property type="evidence" value="ECO:0007669"/>
    <property type="project" value="InterPro"/>
</dbReference>
<dbReference type="PANTHER" id="PTHR44757:SF2">
    <property type="entry name" value="BIOFILM ARCHITECTURE MAINTENANCE PROTEIN MBAA"/>
    <property type="match status" value="1"/>
</dbReference>
<keyword evidence="4" id="KW-0548">Nucleotidyltransferase</keyword>
<dbReference type="Pfam" id="PF08448">
    <property type="entry name" value="PAS_4"/>
    <property type="match status" value="1"/>
</dbReference>
<feature type="domain" description="PAC" evidence="2">
    <location>
        <begin position="84"/>
        <end position="134"/>
    </location>
</feature>
<evidence type="ECO:0000259" key="3">
    <source>
        <dbReference type="PROSITE" id="PS50887"/>
    </source>
</evidence>
<dbReference type="SMART" id="SM00091">
    <property type="entry name" value="PAS"/>
    <property type="match status" value="2"/>
</dbReference>
<feature type="domain" description="GGDEF" evidence="3">
    <location>
        <begin position="294"/>
        <end position="432"/>
    </location>
</feature>
<dbReference type="Pfam" id="PF00989">
    <property type="entry name" value="PAS"/>
    <property type="match status" value="1"/>
</dbReference>
<evidence type="ECO:0000259" key="2">
    <source>
        <dbReference type="PROSITE" id="PS50113"/>
    </source>
</evidence>
<dbReference type="InterPro" id="IPR000014">
    <property type="entry name" value="PAS"/>
</dbReference>
<proteinExistence type="predicted"/>
<comment type="caution">
    <text evidence="4">The sequence shown here is derived from an EMBL/GenBank/DDBJ whole genome shotgun (WGS) entry which is preliminary data.</text>
</comment>
<dbReference type="SUPFAM" id="SSF55073">
    <property type="entry name" value="Nucleotide cyclase"/>
    <property type="match status" value="1"/>
</dbReference>
<dbReference type="EMBL" id="MLJW01000738">
    <property type="protein sequence ID" value="OIQ83079.1"/>
    <property type="molecule type" value="Genomic_DNA"/>
</dbReference>
<protein>
    <submittedName>
        <fullName evidence="4">Putative diguanylate cyclase YeaP</fullName>
        <ecNumber evidence="4">2.7.7.65</ecNumber>
    </submittedName>
</protein>
<dbReference type="Gene3D" id="3.30.450.20">
    <property type="entry name" value="PAS domain"/>
    <property type="match status" value="2"/>
</dbReference>